<gene>
    <name evidence="2" type="ORF">A2654_00085</name>
</gene>
<proteinExistence type="predicted"/>
<dbReference type="InterPro" id="IPR054218">
    <property type="entry name" value="DUF6938"/>
</dbReference>
<dbReference type="AlphaFoldDB" id="A0A1G2E5Q8"/>
<feature type="domain" description="DUF6938" evidence="1">
    <location>
        <begin position="249"/>
        <end position="312"/>
    </location>
</feature>
<name>A0A1G2E5Q8_9BACT</name>
<evidence type="ECO:0000313" key="2">
    <source>
        <dbReference type="EMBL" id="OGZ20680.1"/>
    </source>
</evidence>
<organism evidence="2 3">
    <name type="scientific">Candidatus Nealsonbacteria bacterium RIFCSPHIGHO2_01_FULL_43_31</name>
    <dbReference type="NCBI Taxonomy" id="1801665"/>
    <lineage>
        <taxon>Bacteria</taxon>
        <taxon>Candidatus Nealsoniibacteriota</taxon>
    </lineage>
</organism>
<accession>A0A1G2E5Q8</accession>
<comment type="caution">
    <text evidence="2">The sequence shown here is derived from an EMBL/GenBank/DDBJ whole genome shotgun (WGS) entry which is preliminary data.</text>
</comment>
<reference evidence="2 3" key="1">
    <citation type="journal article" date="2016" name="Nat. Commun.">
        <title>Thousands of microbial genomes shed light on interconnected biogeochemical processes in an aquifer system.</title>
        <authorList>
            <person name="Anantharaman K."/>
            <person name="Brown C.T."/>
            <person name="Hug L.A."/>
            <person name="Sharon I."/>
            <person name="Castelle C.J."/>
            <person name="Probst A.J."/>
            <person name="Thomas B.C."/>
            <person name="Singh A."/>
            <person name="Wilkins M.J."/>
            <person name="Karaoz U."/>
            <person name="Brodie E.L."/>
            <person name="Williams K.H."/>
            <person name="Hubbard S.S."/>
            <person name="Banfield J.F."/>
        </authorList>
    </citation>
    <scope>NUCLEOTIDE SEQUENCE [LARGE SCALE GENOMIC DNA]</scope>
</reference>
<dbReference type="Proteomes" id="UP000178721">
    <property type="component" value="Unassembled WGS sequence"/>
</dbReference>
<dbReference type="EMBL" id="MHMA01000004">
    <property type="protein sequence ID" value="OGZ20680.1"/>
    <property type="molecule type" value="Genomic_DNA"/>
</dbReference>
<evidence type="ECO:0000313" key="3">
    <source>
        <dbReference type="Proteomes" id="UP000178721"/>
    </source>
</evidence>
<protein>
    <recommendedName>
        <fullName evidence="1">DUF6938 domain-containing protein</fullName>
    </recommendedName>
</protein>
<dbReference type="Pfam" id="PF22053">
    <property type="entry name" value="DUF6938"/>
    <property type="match status" value="1"/>
</dbReference>
<evidence type="ECO:0000259" key="1">
    <source>
        <dbReference type="Pfam" id="PF22053"/>
    </source>
</evidence>
<sequence length="423" mass="48399">MKKTAWVIAVDMGYGHQRTAYPLRHLAVGEKVINANNYEGISEEDRIAWKRAKDGYEFVSAFTRTPIIGPLVFGLFNKIQRILNFYPKRDLSKPNFQLKQTLAPINKGWGEHLIKTLQLRSGKKPLPIIATFFTAVFMAEHFKYPGEIYCVVCDTDISRTWAPLNPKKSRIKYFAPTERVAERLKLYGVKSKNIFLTGYPLPEENIGSQKMDVLKADLKNRLVNLDPSKNYFKNYKELINLKLGRLPQKSNHPLTLMFAVGGAGAQKDLGVKIVKNLTREIKTGKIKVILVAGVRPKIKDYFLENTKRLDVEIIFDDTMEGYFQKFNQALRRADILWTKPSELSFYAALGIPIIIAPPIGSQEDFNQRWLLNSGFGLLQKDVNYINEWLFDWLNRGFLAEAAMQGFVEGEKMGTFNIKKICFG</sequence>